<dbReference type="InterPro" id="IPR000182">
    <property type="entry name" value="GNAT_dom"/>
</dbReference>
<reference evidence="2 3" key="1">
    <citation type="submission" date="2017-09" db="EMBL/GenBank/DDBJ databases">
        <title>The Catabolism of 3,6-Dichlorosalicylic acid is Initiated by the Cytochrome P450 Monooxygenase DsmABC in Rhizorhabdus dicambivorans Ndbn-20.</title>
        <authorList>
            <person name="Na L."/>
        </authorList>
    </citation>
    <scope>NUCLEOTIDE SEQUENCE [LARGE SCALE GENOMIC DNA]</scope>
    <source>
        <strain evidence="2 3">Ndbn-20m</strain>
    </source>
</reference>
<name>A0A2A4G3J3_9SPHN</name>
<dbReference type="RefSeq" id="WP_066959222.1">
    <property type="nucleotide sequence ID" value="NZ_CP023449.1"/>
</dbReference>
<dbReference type="GO" id="GO:0016747">
    <property type="term" value="F:acyltransferase activity, transferring groups other than amino-acyl groups"/>
    <property type="evidence" value="ECO:0007669"/>
    <property type="project" value="InterPro"/>
</dbReference>
<proteinExistence type="predicted"/>
<comment type="caution">
    <text evidence="2">The sequence shown here is derived from an EMBL/GenBank/DDBJ whole genome shotgun (WGS) entry which is preliminary data.</text>
</comment>
<gene>
    <name evidence="2" type="ORF">COO09_01785</name>
</gene>
<sequence length="179" mass="19410">MGATLSVRSATVGDAGAIAGIYAHYVERSVVTFELTPPDAAEIAARIGHVLPRYPFLVAEQEGRIAGYAYAGKLYERPAYRWAAETTVYVAPDRHRQGVGQTLYSVLIASLAAQGFQTAIGKITLPNLASVALHEAFGFVRCGILSRVGYKQGGWHDVGIYQLELGTRPARPEETRPFM</sequence>
<protein>
    <submittedName>
        <fullName evidence="2">N-acetyltransferase</fullName>
    </submittedName>
</protein>
<keyword evidence="2" id="KW-0808">Transferase</keyword>
<organism evidence="2 3">
    <name type="scientific">Rhizorhabdus dicambivorans</name>
    <dbReference type="NCBI Taxonomy" id="1850238"/>
    <lineage>
        <taxon>Bacteria</taxon>
        <taxon>Pseudomonadati</taxon>
        <taxon>Pseudomonadota</taxon>
        <taxon>Alphaproteobacteria</taxon>
        <taxon>Sphingomonadales</taxon>
        <taxon>Sphingomonadaceae</taxon>
        <taxon>Rhizorhabdus</taxon>
    </lineage>
</organism>
<evidence type="ECO:0000313" key="2">
    <source>
        <dbReference type="EMBL" id="PCE44380.1"/>
    </source>
</evidence>
<evidence type="ECO:0000313" key="3">
    <source>
        <dbReference type="Proteomes" id="UP000218934"/>
    </source>
</evidence>
<dbReference type="CDD" id="cd04301">
    <property type="entry name" value="NAT_SF"/>
    <property type="match status" value="1"/>
</dbReference>
<dbReference type="Gene3D" id="3.40.630.30">
    <property type="match status" value="1"/>
</dbReference>
<dbReference type="Proteomes" id="UP000218934">
    <property type="component" value="Unassembled WGS sequence"/>
</dbReference>
<dbReference type="PANTHER" id="PTHR43072:SF8">
    <property type="entry name" value="ACYLTRANSFERASE FABY-RELATED"/>
    <property type="match status" value="1"/>
</dbReference>
<dbReference type="AlphaFoldDB" id="A0A2A4G3J3"/>
<accession>A0A2A4G3J3</accession>
<dbReference type="PROSITE" id="PS51186">
    <property type="entry name" value="GNAT"/>
    <property type="match status" value="1"/>
</dbReference>
<dbReference type="PANTHER" id="PTHR43072">
    <property type="entry name" value="N-ACETYLTRANSFERASE"/>
    <property type="match status" value="1"/>
</dbReference>
<evidence type="ECO:0000259" key="1">
    <source>
        <dbReference type="PROSITE" id="PS51186"/>
    </source>
</evidence>
<dbReference type="EMBL" id="NWUF01000001">
    <property type="protein sequence ID" value="PCE44380.1"/>
    <property type="molecule type" value="Genomic_DNA"/>
</dbReference>
<feature type="domain" description="N-acetyltransferase" evidence="1">
    <location>
        <begin position="5"/>
        <end position="164"/>
    </location>
</feature>
<dbReference type="Pfam" id="PF13420">
    <property type="entry name" value="Acetyltransf_4"/>
    <property type="match status" value="1"/>
</dbReference>
<keyword evidence="3" id="KW-1185">Reference proteome</keyword>
<dbReference type="KEGG" id="rdi:CMV14_12400"/>
<dbReference type="InterPro" id="IPR016181">
    <property type="entry name" value="Acyl_CoA_acyltransferase"/>
</dbReference>
<dbReference type="SUPFAM" id="SSF55729">
    <property type="entry name" value="Acyl-CoA N-acyltransferases (Nat)"/>
    <property type="match status" value="1"/>
</dbReference>
<dbReference type="OrthoDB" id="5459937at2"/>